<comment type="caution">
    <text evidence="10">The sequence shown here is derived from an EMBL/GenBank/DDBJ whole genome shotgun (WGS) entry which is preliminary data.</text>
</comment>
<feature type="transmembrane region" description="Helical" evidence="9">
    <location>
        <begin position="304"/>
        <end position="327"/>
    </location>
</feature>
<feature type="transmembrane region" description="Helical" evidence="9">
    <location>
        <begin position="65"/>
        <end position="88"/>
    </location>
</feature>
<comment type="function">
    <text evidence="1">Part of the ABC transporter complex LptBFG involved in the translocation of lipopolysaccharide (LPS) from the inner membrane to the outer membrane.</text>
</comment>
<evidence type="ECO:0000313" key="10">
    <source>
        <dbReference type="EMBL" id="MCF2948738.1"/>
    </source>
</evidence>
<keyword evidence="4" id="KW-1003">Cell membrane</keyword>
<comment type="subcellular location">
    <subcellularLocation>
        <location evidence="2">Cell membrane</location>
        <topology evidence="2">Multi-pass membrane protein</topology>
    </subcellularLocation>
</comment>
<evidence type="ECO:0000256" key="2">
    <source>
        <dbReference type="ARBA" id="ARBA00004651"/>
    </source>
</evidence>
<dbReference type="PANTHER" id="PTHR33529">
    <property type="entry name" value="SLR0882 PROTEIN-RELATED"/>
    <property type="match status" value="1"/>
</dbReference>
<evidence type="ECO:0000256" key="9">
    <source>
        <dbReference type="SAM" id="Phobius"/>
    </source>
</evidence>
<evidence type="ECO:0000256" key="3">
    <source>
        <dbReference type="ARBA" id="ARBA00007725"/>
    </source>
</evidence>
<evidence type="ECO:0000256" key="8">
    <source>
        <dbReference type="ARBA" id="ARBA00026081"/>
    </source>
</evidence>
<comment type="subunit">
    <text evidence="8">Component of the lipopolysaccharide transport and assembly complex. The LptBFG transporter is composed of two ATP-binding proteins (LptB) and two transmembrane proteins (LptF and LptG).</text>
</comment>
<keyword evidence="5 9" id="KW-0812">Transmembrane</keyword>
<comment type="similarity">
    <text evidence="3">Belongs to the LptF/LptG family.</text>
</comment>
<evidence type="ECO:0000256" key="5">
    <source>
        <dbReference type="ARBA" id="ARBA00022692"/>
    </source>
</evidence>
<evidence type="ECO:0000313" key="11">
    <source>
        <dbReference type="Proteomes" id="UP001521137"/>
    </source>
</evidence>
<dbReference type="Proteomes" id="UP001521137">
    <property type="component" value="Unassembled WGS sequence"/>
</dbReference>
<dbReference type="NCBIfam" id="TIGR04408">
    <property type="entry name" value="LptG_lptG"/>
    <property type="match status" value="1"/>
</dbReference>
<feature type="transmembrane region" description="Helical" evidence="9">
    <location>
        <begin position="12"/>
        <end position="34"/>
    </location>
</feature>
<gene>
    <name evidence="10" type="primary">lptG</name>
    <name evidence="10" type="ORF">L0668_11520</name>
</gene>
<evidence type="ECO:0000256" key="4">
    <source>
        <dbReference type="ARBA" id="ARBA00022475"/>
    </source>
</evidence>
<keyword evidence="11" id="KW-1185">Reference proteome</keyword>
<feature type="transmembrane region" description="Helical" evidence="9">
    <location>
        <begin position="100"/>
        <end position="119"/>
    </location>
</feature>
<dbReference type="InterPro" id="IPR030923">
    <property type="entry name" value="LptG"/>
</dbReference>
<accession>A0ABS9D706</accession>
<dbReference type="RefSeq" id="WP_235312721.1">
    <property type="nucleotide sequence ID" value="NZ_JAKGAS010000005.1"/>
</dbReference>
<feature type="transmembrane region" description="Helical" evidence="9">
    <location>
        <begin position="274"/>
        <end position="292"/>
    </location>
</feature>
<dbReference type="PANTHER" id="PTHR33529:SF2">
    <property type="entry name" value="LIPOPOLYSACCHARIDE EXPORT SYSTEM PERMEASE PROTEIN LPTG"/>
    <property type="match status" value="1"/>
</dbReference>
<dbReference type="Pfam" id="PF03739">
    <property type="entry name" value="LptF_LptG"/>
    <property type="match status" value="1"/>
</dbReference>
<sequence length="355" mass="39265">MFKILDIYIARTLLATTAMSLSVLVGLSGLIKFIEQMKQVGRGSYDMTTAGIYVMLSLPREIEQFFPMATLIGGLVGMGILASNSELVVMQSAGQSRWNIILSAMKSALLMVLFVMSIGEWVAPVTETKAKEIRTQAISGGSLFAADKLTWAKDGDNFVSIGEVVDRYTLRDINVYEFDENLVLRQITNAAQARYSENGWALTKVQYTFMGNQQIRYEQLDEGVWQSTLTPDKLGVVKVKPEALSIRGLSEYVNYRKNNSLDPSRYELALWRKVFQPLSVGVMLLMALSFIFGPLRSVTMGARIILGVLTGFGFFVSNEVFGSVSLVYQLPPLLGAVLPSAVFALLSIYLLQKKG</sequence>
<evidence type="ECO:0000256" key="7">
    <source>
        <dbReference type="ARBA" id="ARBA00023136"/>
    </source>
</evidence>
<protein>
    <submittedName>
        <fullName evidence="10">LPS export ABC transporter permease LptG</fullName>
    </submittedName>
</protein>
<dbReference type="InterPro" id="IPR005495">
    <property type="entry name" value="LptG/LptF_permease"/>
</dbReference>
<evidence type="ECO:0000256" key="6">
    <source>
        <dbReference type="ARBA" id="ARBA00022989"/>
    </source>
</evidence>
<organism evidence="10 11">
    <name type="scientific">Paraglaciecola algarum</name>
    <dbReference type="NCBI Taxonomy" id="3050085"/>
    <lineage>
        <taxon>Bacteria</taxon>
        <taxon>Pseudomonadati</taxon>
        <taxon>Pseudomonadota</taxon>
        <taxon>Gammaproteobacteria</taxon>
        <taxon>Alteromonadales</taxon>
        <taxon>Alteromonadaceae</taxon>
        <taxon>Paraglaciecola</taxon>
    </lineage>
</organism>
<proteinExistence type="inferred from homology"/>
<dbReference type="EMBL" id="JAKGAS010000005">
    <property type="protein sequence ID" value="MCF2948738.1"/>
    <property type="molecule type" value="Genomic_DNA"/>
</dbReference>
<keyword evidence="6 9" id="KW-1133">Transmembrane helix</keyword>
<reference evidence="10 11" key="1">
    <citation type="submission" date="2022-01" db="EMBL/GenBank/DDBJ databases">
        <title>Paraglaciecola sp. G1-23.</title>
        <authorList>
            <person name="Jin M.S."/>
            <person name="Han D.M."/>
            <person name="Kim H.M."/>
            <person name="Jeon C.O."/>
        </authorList>
    </citation>
    <scope>NUCLEOTIDE SEQUENCE [LARGE SCALE GENOMIC DNA]</scope>
    <source>
        <strain evidence="10 11">G1-23</strain>
    </source>
</reference>
<feature type="transmembrane region" description="Helical" evidence="9">
    <location>
        <begin position="333"/>
        <end position="351"/>
    </location>
</feature>
<keyword evidence="7 9" id="KW-0472">Membrane</keyword>
<name>A0ABS9D706_9ALTE</name>
<evidence type="ECO:0000256" key="1">
    <source>
        <dbReference type="ARBA" id="ARBA00002265"/>
    </source>
</evidence>